<dbReference type="RefSeq" id="WP_096828757.1">
    <property type="nucleotide sequence ID" value="NZ_NXIB02000006.1"/>
</dbReference>
<organism evidence="2 3">
    <name type="scientific">Tychonema bourrellyi FEM_GT703</name>
    <dbReference type="NCBI Taxonomy" id="2040638"/>
    <lineage>
        <taxon>Bacteria</taxon>
        <taxon>Bacillati</taxon>
        <taxon>Cyanobacteriota</taxon>
        <taxon>Cyanophyceae</taxon>
        <taxon>Oscillatoriophycideae</taxon>
        <taxon>Oscillatoriales</taxon>
        <taxon>Microcoleaceae</taxon>
        <taxon>Tychonema</taxon>
    </lineage>
</organism>
<dbReference type="OrthoDB" id="9801227at2"/>
<accession>A0A2G4F6G2</accession>
<reference evidence="2" key="1">
    <citation type="submission" date="2017-10" db="EMBL/GenBank/DDBJ databases">
        <title>Draft genome sequence of the planktic cyanobacteria Tychonema bourrellyi isolated from alpine lentic freshwater.</title>
        <authorList>
            <person name="Tett A."/>
            <person name="Armanini F."/>
            <person name="Asnicar F."/>
            <person name="Boscaini A."/>
            <person name="Pasolli E."/>
            <person name="Zolfo M."/>
            <person name="Donati C."/>
            <person name="Salmaso N."/>
            <person name="Segata N."/>
        </authorList>
    </citation>
    <scope>NUCLEOTIDE SEQUENCE</scope>
    <source>
        <strain evidence="2">FEM_GT703</strain>
    </source>
</reference>
<dbReference type="Proteomes" id="UP000226442">
    <property type="component" value="Unassembled WGS sequence"/>
</dbReference>
<sequence length="207" mass="23148">MEIMPDEEFNILAALRALDTIDESESRSLKEKLQESPELKSELDAFEAAVGAIAYTAPPVPVSSHLKHRLFQRIAELSPTPTEEVNSKPVIPAAENNTPSVIVRSQNVKWRKYTVSGISFANLYVDREKREHTCLMRLEAGVKFPLHRHGGVEEVFMLEGDLEVEGEVCYQGDYIRSFPDSIHGPVSHNGCLLLVKSSLDNEMIVNC</sequence>
<keyword evidence="3" id="KW-1185">Reference proteome</keyword>
<dbReference type="InterPro" id="IPR014710">
    <property type="entry name" value="RmlC-like_jellyroll"/>
</dbReference>
<proteinExistence type="predicted"/>
<evidence type="ECO:0000259" key="1">
    <source>
        <dbReference type="Pfam" id="PF12973"/>
    </source>
</evidence>
<gene>
    <name evidence="2" type="ORF">CP500_002015</name>
</gene>
<protein>
    <submittedName>
        <fullName evidence="2">Cupin-like domain-containing protein</fullName>
    </submittedName>
</protein>
<dbReference type="InterPro" id="IPR025979">
    <property type="entry name" value="ChrR-like_cupin_dom"/>
</dbReference>
<dbReference type="EMBL" id="NXIB02000006">
    <property type="protein sequence ID" value="PHX57077.1"/>
    <property type="molecule type" value="Genomic_DNA"/>
</dbReference>
<name>A0A2G4F6G2_9CYAN</name>
<dbReference type="AlphaFoldDB" id="A0A2G4F6G2"/>
<comment type="caution">
    <text evidence="2">The sequence shown here is derived from an EMBL/GenBank/DDBJ whole genome shotgun (WGS) entry which is preliminary data.</text>
</comment>
<dbReference type="Gene3D" id="1.10.10.1320">
    <property type="entry name" value="Anti-sigma factor, zinc-finger domain"/>
    <property type="match status" value="1"/>
</dbReference>
<dbReference type="SUPFAM" id="SSF51182">
    <property type="entry name" value="RmlC-like cupins"/>
    <property type="match status" value="1"/>
</dbReference>
<dbReference type="Pfam" id="PF12973">
    <property type="entry name" value="Cupin_7"/>
    <property type="match status" value="1"/>
</dbReference>
<evidence type="ECO:0000313" key="3">
    <source>
        <dbReference type="Proteomes" id="UP000226442"/>
    </source>
</evidence>
<evidence type="ECO:0000313" key="2">
    <source>
        <dbReference type="EMBL" id="PHX57077.1"/>
    </source>
</evidence>
<feature type="domain" description="ChrR-like cupin" evidence="1">
    <location>
        <begin position="101"/>
        <end position="197"/>
    </location>
</feature>
<dbReference type="InterPro" id="IPR041916">
    <property type="entry name" value="Anti_sigma_zinc_sf"/>
</dbReference>
<dbReference type="InterPro" id="IPR011051">
    <property type="entry name" value="RmlC_Cupin_sf"/>
</dbReference>
<dbReference type="Gene3D" id="2.60.120.10">
    <property type="entry name" value="Jelly Rolls"/>
    <property type="match status" value="1"/>
</dbReference>